<sequence length="413" mass="46365">MNQTVTITKAYSSDSQFKLKDGAGSDAIHTTPIYAYAVCKLQTDRNIEGIGLSFTLGVGNNLVCQAIDYLVRHVEGKEINELMANFGKTYKAMSDDPNFRWLGPHKGVVHLALASVTNACYDLWAKSKGLPLWKLLIDLPPKDIVNTLDLSYLEDVLTREEALEILNKASETKKNREQILKTGYKGYDTSIGWFSYSDDKVKENIRKAMDAGFTAMKLKVGSADIKRDIRRAHLVREVAGDKATIMLDANQQWNLPKAIEICTQLKEINPYWIEEPTHPDDVEAHVKLANKLAPIKLALGEHVPNKIIFKNFLQSGCMSFNQVDAVRVGGISEFITISLMSKKFGVPVVPHVGDMGQIHQHLVLFNHISMDHEAIFLEHIPHLQQYFKNPVNIKGGYYQVPQEPGMSADLLKY</sequence>
<dbReference type="Pfam" id="PF02746">
    <property type="entry name" value="MR_MLE_N"/>
    <property type="match status" value="1"/>
</dbReference>
<dbReference type="GO" id="GO:0016836">
    <property type="term" value="F:hydro-lyase activity"/>
    <property type="evidence" value="ECO:0007669"/>
    <property type="project" value="TreeGrafter"/>
</dbReference>
<dbReference type="InterPro" id="IPR018110">
    <property type="entry name" value="Mandel_Rmase/mucon_lact_enz_CS"/>
</dbReference>
<dbReference type="InterPro" id="IPR036849">
    <property type="entry name" value="Enolase-like_C_sf"/>
</dbReference>
<dbReference type="SUPFAM" id="SSF54826">
    <property type="entry name" value="Enolase N-terminal domain-like"/>
    <property type="match status" value="1"/>
</dbReference>
<dbReference type="PANTHER" id="PTHR13794:SF58">
    <property type="entry name" value="MITOCHONDRIAL ENOLASE SUPERFAMILY MEMBER 1"/>
    <property type="match status" value="1"/>
</dbReference>
<keyword evidence="2" id="KW-0479">Metal-binding</keyword>
<dbReference type="InterPro" id="IPR013342">
    <property type="entry name" value="Mandelate_racemase_C"/>
</dbReference>
<dbReference type="OrthoDB" id="9796450at2"/>
<dbReference type="EMBL" id="CP061813">
    <property type="protein sequence ID" value="QOD61809.1"/>
    <property type="molecule type" value="Genomic_DNA"/>
</dbReference>
<evidence type="ECO:0000313" key="5">
    <source>
        <dbReference type="EMBL" id="QOD61809.1"/>
    </source>
</evidence>
<dbReference type="AlphaFoldDB" id="A0A7L8AJ28"/>
<dbReference type="InterPro" id="IPR029017">
    <property type="entry name" value="Enolase-like_N"/>
</dbReference>
<dbReference type="SFLD" id="SFLDS00001">
    <property type="entry name" value="Enolase"/>
    <property type="match status" value="1"/>
</dbReference>
<dbReference type="PANTHER" id="PTHR13794">
    <property type="entry name" value="ENOLASE SUPERFAMILY, MANDELATE RACEMASE"/>
    <property type="match status" value="1"/>
</dbReference>
<keyword evidence="3" id="KW-0460">Magnesium</keyword>
<organism evidence="5 6">
    <name type="scientific">Polaribacter haliotis</name>
    <dbReference type="NCBI Taxonomy" id="1888915"/>
    <lineage>
        <taxon>Bacteria</taxon>
        <taxon>Pseudomonadati</taxon>
        <taxon>Bacteroidota</taxon>
        <taxon>Flavobacteriia</taxon>
        <taxon>Flavobacteriales</taxon>
        <taxon>Flavobacteriaceae</taxon>
    </lineage>
</organism>
<dbReference type="PROSITE" id="PS00909">
    <property type="entry name" value="MR_MLE_2"/>
    <property type="match status" value="1"/>
</dbReference>
<dbReference type="Proteomes" id="UP000516764">
    <property type="component" value="Chromosome"/>
</dbReference>
<dbReference type="Pfam" id="PF13378">
    <property type="entry name" value="MR_MLE_C"/>
    <property type="match status" value="1"/>
</dbReference>
<gene>
    <name evidence="5" type="ORF">H9I45_05005</name>
</gene>
<dbReference type="InterPro" id="IPR046945">
    <property type="entry name" value="RHMD-like"/>
</dbReference>
<dbReference type="SFLD" id="SFLDG00179">
    <property type="entry name" value="mandelate_racemase"/>
    <property type="match status" value="1"/>
</dbReference>
<dbReference type="SMART" id="SM00922">
    <property type="entry name" value="MR_MLE"/>
    <property type="match status" value="1"/>
</dbReference>
<evidence type="ECO:0000256" key="1">
    <source>
        <dbReference type="ARBA" id="ARBA00001946"/>
    </source>
</evidence>
<evidence type="ECO:0000256" key="3">
    <source>
        <dbReference type="ARBA" id="ARBA00022842"/>
    </source>
</evidence>
<feature type="domain" description="Mandelate racemase/muconate lactonizing enzyme C-terminal" evidence="4">
    <location>
        <begin position="198"/>
        <end position="295"/>
    </location>
</feature>
<evidence type="ECO:0000256" key="2">
    <source>
        <dbReference type="ARBA" id="ARBA00022723"/>
    </source>
</evidence>
<dbReference type="Gene3D" id="3.30.390.10">
    <property type="entry name" value="Enolase-like, N-terminal domain"/>
    <property type="match status" value="1"/>
</dbReference>
<proteinExistence type="predicted"/>
<dbReference type="GO" id="GO:0000287">
    <property type="term" value="F:magnesium ion binding"/>
    <property type="evidence" value="ECO:0007669"/>
    <property type="project" value="TreeGrafter"/>
</dbReference>
<dbReference type="InterPro" id="IPR013341">
    <property type="entry name" value="Mandelate_racemase_N_dom"/>
</dbReference>
<dbReference type="SUPFAM" id="SSF51604">
    <property type="entry name" value="Enolase C-terminal domain-like"/>
    <property type="match status" value="1"/>
</dbReference>
<dbReference type="Gene3D" id="3.20.20.120">
    <property type="entry name" value="Enolase-like C-terminal domain"/>
    <property type="match status" value="1"/>
</dbReference>
<keyword evidence="6" id="KW-1185">Reference proteome</keyword>
<reference evidence="5 6" key="1">
    <citation type="journal article" date="2016" name="Int. J. Syst. Evol. Microbiol.">
        <title>Polaribacter haliotis sp. nov., isolated from the gut of abalone Haliotis discus hannai.</title>
        <authorList>
            <person name="Kim Y.O."/>
            <person name="Park I.S."/>
            <person name="Park S."/>
            <person name="Nam B.H."/>
            <person name="Park J.M."/>
            <person name="Kim D.G."/>
            <person name="Yoon J.H."/>
        </authorList>
    </citation>
    <scope>NUCLEOTIDE SEQUENCE [LARGE SCALE GENOMIC DNA]</scope>
    <source>
        <strain evidence="5 6">KCTC 52418</strain>
    </source>
</reference>
<dbReference type="GO" id="GO:0016854">
    <property type="term" value="F:racemase and epimerase activity"/>
    <property type="evidence" value="ECO:0007669"/>
    <property type="project" value="UniProtKB-ARBA"/>
</dbReference>
<evidence type="ECO:0000259" key="4">
    <source>
        <dbReference type="SMART" id="SM00922"/>
    </source>
</evidence>
<name>A0A7L8AJ28_9FLAO</name>
<evidence type="ECO:0000313" key="6">
    <source>
        <dbReference type="Proteomes" id="UP000516764"/>
    </source>
</evidence>
<dbReference type="RefSeq" id="WP_088352966.1">
    <property type="nucleotide sequence ID" value="NZ_CP061813.1"/>
</dbReference>
<comment type="cofactor">
    <cofactor evidence="1">
        <name>Mg(2+)</name>
        <dbReference type="ChEBI" id="CHEBI:18420"/>
    </cofactor>
</comment>
<protein>
    <submittedName>
        <fullName evidence="5">Mandelate racemase</fullName>
    </submittedName>
</protein>
<dbReference type="GO" id="GO:0009063">
    <property type="term" value="P:amino acid catabolic process"/>
    <property type="evidence" value="ECO:0007669"/>
    <property type="project" value="InterPro"/>
</dbReference>
<dbReference type="InterPro" id="IPR029065">
    <property type="entry name" value="Enolase_C-like"/>
</dbReference>
<accession>A0A7L8AJ28</accession>
<dbReference type="KEGG" id="phal:H9I45_05005"/>
<dbReference type="GO" id="GO:0016052">
    <property type="term" value="P:carbohydrate catabolic process"/>
    <property type="evidence" value="ECO:0007669"/>
    <property type="project" value="TreeGrafter"/>
</dbReference>